<reference evidence="9 10" key="1">
    <citation type="submission" date="2020-01" db="EMBL/GenBank/DDBJ databases">
        <title>Pseudarthrobacter psychrotolerans sp. nov., isolated from antarctic soil.</title>
        <authorList>
            <person name="Shin Y."/>
            <person name="Park W."/>
        </authorList>
    </citation>
    <scope>NUCLEOTIDE SEQUENCE [LARGE SCALE GENOMIC DNA]</scope>
    <source>
        <strain evidence="9 10">YJ56</strain>
    </source>
</reference>
<gene>
    <name evidence="9" type="ORF">GU243_16885</name>
</gene>
<feature type="transmembrane region" description="Helical" evidence="7">
    <location>
        <begin position="149"/>
        <end position="171"/>
    </location>
</feature>
<feature type="transmembrane region" description="Helical" evidence="7">
    <location>
        <begin position="79"/>
        <end position="102"/>
    </location>
</feature>
<evidence type="ECO:0000256" key="1">
    <source>
        <dbReference type="ARBA" id="ARBA00004651"/>
    </source>
</evidence>
<keyword evidence="3 7" id="KW-0812">Transmembrane</keyword>
<dbReference type="GO" id="GO:0016787">
    <property type="term" value="F:hydrolase activity"/>
    <property type="evidence" value="ECO:0007669"/>
    <property type="project" value="UniProtKB-KW"/>
</dbReference>
<accession>A0A6P1NTK6</accession>
<dbReference type="EMBL" id="CP047898">
    <property type="protein sequence ID" value="QHK22388.1"/>
    <property type="molecule type" value="Genomic_DNA"/>
</dbReference>
<dbReference type="AlphaFoldDB" id="A0A6P1NTK6"/>
<evidence type="ECO:0000256" key="5">
    <source>
        <dbReference type="ARBA" id="ARBA00022989"/>
    </source>
</evidence>
<dbReference type="InterPro" id="IPR036938">
    <property type="entry name" value="PAP2/HPO_sf"/>
</dbReference>
<feature type="transmembrane region" description="Helical" evidence="7">
    <location>
        <begin position="177"/>
        <end position="198"/>
    </location>
</feature>
<feature type="transmembrane region" description="Helical" evidence="7">
    <location>
        <begin position="49"/>
        <end position="72"/>
    </location>
</feature>
<evidence type="ECO:0000256" key="6">
    <source>
        <dbReference type="ARBA" id="ARBA00023136"/>
    </source>
</evidence>
<comment type="subcellular location">
    <subcellularLocation>
        <location evidence="1">Cell membrane</location>
        <topology evidence="1">Multi-pass membrane protein</topology>
    </subcellularLocation>
</comment>
<dbReference type="InterPro" id="IPR000326">
    <property type="entry name" value="PAP2/HPO"/>
</dbReference>
<protein>
    <submittedName>
        <fullName evidence="9">Phosphatase PAP2 family protein</fullName>
    </submittedName>
</protein>
<dbReference type="Gene3D" id="1.20.144.10">
    <property type="entry name" value="Phosphatidic acid phosphatase type 2/haloperoxidase"/>
    <property type="match status" value="1"/>
</dbReference>
<evidence type="ECO:0000313" key="10">
    <source>
        <dbReference type="Proteomes" id="UP000464186"/>
    </source>
</evidence>
<organism evidence="9 10">
    <name type="scientific">Pseudarthrobacter psychrotolerans</name>
    <dbReference type="NCBI Taxonomy" id="2697569"/>
    <lineage>
        <taxon>Bacteria</taxon>
        <taxon>Bacillati</taxon>
        <taxon>Actinomycetota</taxon>
        <taxon>Actinomycetes</taxon>
        <taxon>Micrococcales</taxon>
        <taxon>Micrococcaceae</taxon>
        <taxon>Pseudarthrobacter</taxon>
    </lineage>
</organism>
<evidence type="ECO:0000256" key="7">
    <source>
        <dbReference type="SAM" id="Phobius"/>
    </source>
</evidence>
<dbReference type="Proteomes" id="UP000464186">
    <property type="component" value="Chromosome"/>
</dbReference>
<dbReference type="PANTHER" id="PTHR14969">
    <property type="entry name" value="SPHINGOSINE-1-PHOSPHATE PHOSPHOHYDROLASE"/>
    <property type="match status" value="1"/>
</dbReference>
<feature type="domain" description="Phosphatidic acid phosphatase type 2/haloperoxidase" evidence="8">
    <location>
        <begin position="79"/>
        <end position="192"/>
    </location>
</feature>
<keyword evidence="4" id="KW-0378">Hydrolase</keyword>
<sequence>MWGILLAAAVVVLGIAVTDVPGISAGELGVDQNLSLHHIALLTGVAMALNLLFGPVVGVLLIAVVALVLLFVRRAPVNAVAFGLVAVSGWVASEFFKILIARQRPNAALLFDPLAPENGTDSFPSGHVSFAVTLAFAVYFLARGTRWANFAAVAGVVVAAVVAWSRLYIGVHYPSDVVGSVLAGTAAVILLSGCWNWLAPRAWKRVPVNAVTRRFLL</sequence>
<name>A0A6P1NTK6_9MICC</name>
<evidence type="ECO:0000256" key="4">
    <source>
        <dbReference type="ARBA" id="ARBA00022801"/>
    </source>
</evidence>
<dbReference type="KEGG" id="psey:GU243_16885"/>
<dbReference type="Pfam" id="PF01569">
    <property type="entry name" value="PAP2"/>
    <property type="match status" value="1"/>
</dbReference>
<dbReference type="SMART" id="SM00014">
    <property type="entry name" value="acidPPc"/>
    <property type="match status" value="1"/>
</dbReference>
<proteinExistence type="predicted"/>
<evidence type="ECO:0000259" key="8">
    <source>
        <dbReference type="SMART" id="SM00014"/>
    </source>
</evidence>
<keyword evidence="10" id="KW-1185">Reference proteome</keyword>
<keyword evidence="2" id="KW-1003">Cell membrane</keyword>
<feature type="transmembrane region" description="Helical" evidence="7">
    <location>
        <begin position="122"/>
        <end position="142"/>
    </location>
</feature>
<evidence type="ECO:0000256" key="3">
    <source>
        <dbReference type="ARBA" id="ARBA00022692"/>
    </source>
</evidence>
<keyword evidence="5 7" id="KW-1133">Transmembrane helix</keyword>
<evidence type="ECO:0000313" key="9">
    <source>
        <dbReference type="EMBL" id="QHK22388.1"/>
    </source>
</evidence>
<keyword evidence="6 7" id="KW-0472">Membrane</keyword>
<dbReference type="SUPFAM" id="SSF48317">
    <property type="entry name" value="Acid phosphatase/Vanadium-dependent haloperoxidase"/>
    <property type="match status" value="1"/>
</dbReference>
<dbReference type="PANTHER" id="PTHR14969:SF62">
    <property type="entry name" value="DECAPRENYLPHOSPHORYL-5-PHOSPHORIBOSE PHOSPHATASE RV3807C-RELATED"/>
    <property type="match status" value="1"/>
</dbReference>
<dbReference type="GO" id="GO:0005886">
    <property type="term" value="C:plasma membrane"/>
    <property type="evidence" value="ECO:0007669"/>
    <property type="project" value="UniProtKB-SubCell"/>
</dbReference>
<evidence type="ECO:0000256" key="2">
    <source>
        <dbReference type="ARBA" id="ARBA00022475"/>
    </source>
</evidence>